<dbReference type="KEGG" id="pmai:CF386_11495"/>
<reference evidence="1 2" key="1">
    <citation type="journal article" date="2016" name="Int. J. Syst. Evol. Microbiol.">
        <title>Paraphotobacterium marinum gen. nov., sp. nov., a member of the family Vibrionaceae, isolated from surface seawater.</title>
        <authorList>
            <person name="Huang Z."/>
            <person name="Dong C."/>
            <person name="Shao Z."/>
        </authorList>
    </citation>
    <scope>NUCLEOTIDE SEQUENCE [LARGE SCALE GENOMIC DNA]</scope>
    <source>
        <strain evidence="1 2">NSCS20N07D</strain>
    </source>
</reference>
<evidence type="ECO:0000313" key="1">
    <source>
        <dbReference type="EMBL" id="ASK79671.1"/>
    </source>
</evidence>
<protein>
    <submittedName>
        <fullName evidence="1">Uncharacterized protein</fullName>
    </submittedName>
</protein>
<dbReference type="EMBL" id="CP022356">
    <property type="protein sequence ID" value="ASK79671.1"/>
    <property type="molecule type" value="Genomic_DNA"/>
</dbReference>
<accession>A0A220VH92</accession>
<gene>
    <name evidence="1" type="ORF">CF386_11495</name>
</gene>
<evidence type="ECO:0000313" key="2">
    <source>
        <dbReference type="Proteomes" id="UP000242175"/>
    </source>
</evidence>
<keyword evidence="2" id="KW-1185">Reference proteome</keyword>
<sequence>MTQINDNEWFKYNPKINILTKSHIKYIYKNKKLLLSISKSKETYHIKFNQSTELSDIVVNII</sequence>
<proteinExistence type="predicted"/>
<organism evidence="1 2">
    <name type="scientific">Paraphotobacterium marinum</name>
    <dbReference type="NCBI Taxonomy" id="1755811"/>
    <lineage>
        <taxon>Bacteria</taxon>
        <taxon>Pseudomonadati</taxon>
        <taxon>Pseudomonadota</taxon>
        <taxon>Gammaproteobacteria</taxon>
        <taxon>Vibrionales</taxon>
        <taxon>Vibrionaceae</taxon>
        <taxon>Paraphotobacterium</taxon>
    </lineage>
</organism>
<dbReference type="RefSeq" id="WP_089074579.1">
    <property type="nucleotide sequence ID" value="NZ_CP022356.1"/>
</dbReference>
<name>A0A220VH92_9GAMM</name>
<dbReference type="AlphaFoldDB" id="A0A220VH92"/>
<dbReference type="Proteomes" id="UP000242175">
    <property type="component" value="Chromosome small"/>
</dbReference>